<sequence length="496" mass="53935">MKILSSMEAKGMKKNLMNVFFAWVLVLSLFGFNHIAQAQETDTITLSDSISTIVQDKLTGADVSITVRDPITGEVVYDYNGGAPIKPASNMKLLTTSAALEMLGQDYRFRTSLYTTGKLSNGVLKGDVYLQGQGDPTLSIEDLQQFAAKLKAKGINKIDGRIVGDDQWFDQDLLTPGIWADDESYYYAAPISALTTSPNADYDSGTLIVDVNATEMGEKPTFNVTPHIGDLEVINEAVTVEKGQSDTITIERTYQTNQVVISGNIPVGGTKREWVTVKHPTTHTLTMFQSVLTEAGIKVTKDKVFQAATPNSAQLITSKESMTLEELLIPYMKLSNNGHADILVKTLGKEFKHHGSTNAGLKVLKEYGESIGLNMADWQFEDGSGMSHDNSVPSLVVSELLLKVQDEPWFDEFFTSLPVAANGERMVGGTLRNRLNDPLTAGKVHAKTGSLTGVSTLSGYVQASSGQWYIFSVLVQNKLGAVTAIDEIVKSIATEL</sequence>
<proteinExistence type="inferred from homology"/>
<comment type="similarity">
    <text evidence="1">Belongs to the peptidase S13 family.</text>
</comment>
<dbReference type="Gene3D" id="3.50.80.20">
    <property type="entry name" value="D-Ala-D-Ala carboxypeptidase C, peptidase S13"/>
    <property type="match status" value="1"/>
</dbReference>
<dbReference type="EMBL" id="RRCT01000022">
    <property type="protein sequence ID" value="RQW73359.1"/>
    <property type="molecule type" value="Genomic_DNA"/>
</dbReference>
<dbReference type="GO" id="GO:0009002">
    <property type="term" value="F:serine-type D-Ala-D-Ala carboxypeptidase activity"/>
    <property type="evidence" value="ECO:0007669"/>
    <property type="project" value="UniProtKB-EC"/>
</dbReference>
<organism evidence="3 4">
    <name type="scientific">Lysinibacillus composti</name>
    <dbReference type="NCBI Taxonomy" id="720633"/>
    <lineage>
        <taxon>Bacteria</taxon>
        <taxon>Bacillati</taxon>
        <taxon>Bacillota</taxon>
        <taxon>Bacilli</taxon>
        <taxon>Bacillales</taxon>
        <taxon>Bacillaceae</taxon>
        <taxon>Lysinibacillus</taxon>
    </lineage>
</organism>
<dbReference type="Pfam" id="PF02113">
    <property type="entry name" value="Peptidase_S13"/>
    <property type="match status" value="1"/>
</dbReference>
<dbReference type="AlphaFoldDB" id="A0A3N9U9S5"/>
<dbReference type="PANTHER" id="PTHR30023">
    <property type="entry name" value="D-ALANYL-D-ALANINE CARBOXYPEPTIDASE"/>
    <property type="match status" value="1"/>
</dbReference>
<dbReference type="PRINTS" id="PR00922">
    <property type="entry name" value="DADACBPTASE3"/>
</dbReference>
<name>A0A3N9U9S5_9BACI</name>
<evidence type="ECO:0000313" key="4">
    <source>
        <dbReference type="Proteomes" id="UP000274033"/>
    </source>
</evidence>
<keyword evidence="3" id="KW-0645">Protease</keyword>
<dbReference type="EC" id="3.4.16.4" evidence="3"/>
<dbReference type="Proteomes" id="UP000274033">
    <property type="component" value="Unassembled WGS sequence"/>
</dbReference>
<accession>A0A3N9U9S5</accession>
<dbReference type="GO" id="GO:0006508">
    <property type="term" value="P:proteolysis"/>
    <property type="evidence" value="ECO:0007669"/>
    <property type="project" value="InterPro"/>
</dbReference>
<dbReference type="InterPro" id="IPR012338">
    <property type="entry name" value="Beta-lactam/transpept-like"/>
</dbReference>
<keyword evidence="4" id="KW-1185">Reference proteome</keyword>
<keyword evidence="2 3" id="KW-0378">Hydrolase</keyword>
<gene>
    <name evidence="3" type="primary">dacB</name>
    <name evidence="3" type="ORF">EBB45_17050</name>
</gene>
<comment type="caution">
    <text evidence="3">The sequence shown here is derived from an EMBL/GenBank/DDBJ whole genome shotgun (WGS) entry which is preliminary data.</text>
</comment>
<evidence type="ECO:0000256" key="2">
    <source>
        <dbReference type="ARBA" id="ARBA00022801"/>
    </source>
</evidence>
<keyword evidence="3" id="KW-0121">Carboxypeptidase</keyword>
<evidence type="ECO:0000256" key="1">
    <source>
        <dbReference type="ARBA" id="ARBA00006096"/>
    </source>
</evidence>
<dbReference type="PANTHER" id="PTHR30023:SF0">
    <property type="entry name" value="PENICILLIN-SENSITIVE CARBOXYPEPTIDASE A"/>
    <property type="match status" value="1"/>
</dbReference>
<dbReference type="SUPFAM" id="SSF56601">
    <property type="entry name" value="beta-lactamase/transpeptidase-like"/>
    <property type="match status" value="1"/>
</dbReference>
<dbReference type="Gene3D" id="3.40.710.10">
    <property type="entry name" value="DD-peptidase/beta-lactamase superfamily"/>
    <property type="match status" value="1"/>
</dbReference>
<protein>
    <submittedName>
        <fullName evidence="3">D-alanyl-D-alanine carboxypeptidase/D-alanyl-D-alanine-endopeptidase</fullName>
        <ecNumber evidence="3">3.4.16.4</ecNumber>
    </submittedName>
</protein>
<dbReference type="NCBIfam" id="TIGR00666">
    <property type="entry name" value="PBP4"/>
    <property type="match status" value="1"/>
</dbReference>
<reference evidence="3 4" key="1">
    <citation type="journal article" date="2013" name="J. Microbiol.">
        <title>Lysinibacillus chungkukjangi sp. nov., isolated from Chungkukjang, Korean fermented soybean food.</title>
        <authorList>
            <person name="Kim S.J."/>
            <person name="Jang Y.H."/>
            <person name="Hamada M."/>
            <person name="Ahn J.H."/>
            <person name="Weon H.Y."/>
            <person name="Suzuki K."/>
            <person name="Whang K.S."/>
            <person name="Kwon S.W."/>
        </authorList>
    </citation>
    <scope>NUCLEOTIDE SEQUENCE [LARGE SCALE GENOMIC DNA]</scope>
    <source>
        <strain evidence="3 4">MCCC 1A12701</strain>
    </source>
</reference>
<dbReference type="GO" id="GO:0000270">
    <property type="term" value="P:peptidoglycan metabolic process"/>
    <property type="evidence" value="ECO:0007669"/>
    <property type="project" value="TreeGrafter"/>
</dbReference>
<evidence type="ECO:0000313" key="3">
    <source>
        <dbReference type="EMBL" id="RQW73359.1"/>
    </source>
</evidence>
<dbReference type="InterPro" id="IPR000667">
    <property type="entry name" value="Peptidase_S13"/>
</dbReference>